<gene>
    <name evidence="2" type="ORF">KFE25_002711</name>
</gene>
<keyword evidence="3" id="KW-1185">Reference proteome</keyword>
<proteinExistence type="predicted"/>
<evidence type="ECO:0000313" key="2">
    <source>
        <dbReference type="EMBL" id="KAG8465404.1"/>
    </source>
</evidence>
<dbReference type="AlphaFoldDB" id="A0A8J5XLJ3"/>
<name>A0A8J5XLJ3_DIALT</name>
<organism evidence="2 3">
    <name type="scientific">Diacronema lutheri</name>
    <name type="common">Unicellular marine alga</name>
    <name type="synonym">Monochrysis lutheri</name>
    <dbReference type="NCBI Taxonomy" id="2081491"/>
    <lineage>
        <taxon>Eukaryota</taxon>
        <taxon>Haptista</taxon>
        <taxon>Haptophyta</taxon>
        <taxon>Pavlovophyceae</taxon>
        <taxon>Pavlovales</taxon>
        <taxon>Pavlovaceae</taxon>
        <taxon>Diacronema</taxon>
    </lineage>
</organism>
<comment type="caution">
    <text evidence="2">The sequence shown here is derived from an EMBL/GenBank/DDBJ whole genome shotgun (WGS) entry which is preliminary data.</text>
</comment>
<feature type="compositionally biased region" description="Gly residues" evidence="1">
    <location>
        <begin position="322"/>
        <end position="332"/>
    </location>
</feature>
<feature type="region of interest" description="Disordered" evidence="1">
    <location>
        <begin position="309"/>
        <end position="339"/>
    </location>
</feature>
<sequence>MASDANLASAFAAMFIRGDAQHPLRGELMGALLSPASYADAARLAHATTNYSSHYHHAALFVPPAASGQWHASITPPGEPPHAPVGIGDWGRAEAWRQACAAAWASYAAQHAHQLRSSPACGRLPHDAAAKRAQPCKTDDAEPTVARARAAEAGESAPVPGGVTNGATAFVPGGVTDGARAPAAGAPPTTSAADVARVHQPGGALGTRAINDPTAAAERELARVSSPAAAWPPGALAGSPVEDLELEAFGPIAPANKAHVCADAIAPAPAQVGARVQAATEQPALAGSQLEKARASAIALLTRMAAESTAAASQDESNDAGGSQGVGGGEGRPAGPLAVPAAPAALRPQRTPKPIAEASVIVGSRVMVRARGEHYGQEGVVVALDGPDAIVRFGDGGDILHSVIEVLSRVDIVLVDL</sequence>
<feature type="region of interest" description="Disordered" evidence="1">
    <location>
        <begin position="171"/>
        <end position="194"/>
    </location>
</feature>
<accession>A0A8J5XLJ3</accession>
<evidence type="ECO:0000313" key="3">
    <source>
        <dbReference type="Proteomes" id="UP000751190"/>
    </source>
</evidence>
<reference evidence="2" key="1">
    <citation type="submission" date="2021-05" db="EMBL/GenBank/DDBJ databases">
        <title>The genome of the haptophyte Pavlova lutheri (Diacronema luteri, Pavlovales) - a model for lipid biosynthesis in eukaryotic algae.</title>
        <authorList>
            <person name="Hulatt C.J."/>
            <person name="Posewitz M.C."/>
        </authorList>
    </citation>
    <scope>NUCLEOTIDE SEQUENCE</scope>
    <source>
        <strain evidence="2">NIVA-4/92</strain>
    </source>
</reference>
<feature type="compositionally biased region" description="Low complexity" evidence="1">
    <location>
        <begin position="177"/>
        <end position="194"/>
    </location>
</feature>
<evidence type="ECO:0000256" key="1">
    <source>
        <dbReference type="SAM" id="MobiDB-lite"/>
    </source>
</evidence>
<dbReference type="Proteomes" id="UP000751190">
    <property type="component" value="Unassembled WGS sequence"/>
</dbReference>
<dbReference type="EMBL" id="JAGTXO010000010">
    <property type="protein sequence ID" value="KAG8465404.1"/>
    <property type="molecule type" value="Genomic_DNA"/>
</dbReference>
<protein>
    <submittedName>
        <fullName evidence="2">Uncharacterized protein</fullName>
    </submittedName>
</protein>